<dbReference type="Proteomes" id="UP001164929">
    <property type="component" value="Chromosome 10"/>
</dbReference>
<organism evidence="2 3">
    <name type="scientific">Populus alba x Populus x berolinensis</name>
    <dbReference type="NCBI Taxonomy" id="444605"/>
    <lineage>
        <taxon>Eukaryota</taxon>
        <taxon>Viridiplantae</taxon>
        <taxon>Streptophyta</taxon>
        <taxon>Embryophyta</taxon>
        <taxon>Tracheophyta</taxon>
        <taxon>Spermatophyta</taxon>
        <taxon>Magnoliopsida</taxon>
        <taxon>eudicotyledons</taxon>
        <taxon>Gunneridae</taxon>
        <taxon>Pentapetalae</taxon>
        <taxon>rosids</taxon>
        <taxon>fabids</taxon>
        <taxon>Malpighiales</taxon>
        <taxon>Salicaceae</taxon>
        <taxon>Saliceae</taxon>
        <taxon>Populus</taxon>
    </lineage>
</organism>
<keyword evidence="3" id="KW-1185">Reference proteome</keyword>
<accession>A0AAD6MCN5</accession>
<keyword evidence="1" id="KW-0812">Transmembrane</keyword>
<dbReference type="AlphaFoldDB" id="A0AAD6MCN5"/>
<evidence type="ECO:0000313" key="2">
    <source>
        <dbReference type="EMBL" id="KAJ6982917.1"/>
    </source>
</evidence>
<dbReference type="EMBL" id="JAQIZT010000010">
    <property type="protein sequence ID" value="KAJ6982917.1"/>
    <property type="molecule type" value="Genomic_DNA"/>
</dbReference>
<feature type="transmembrane region" description="Helical" evidence="1">
    <location>
        <begin position="86"/>
        <end position="105"/>
    </location>
</feature>
<name>A0AAD6MCN5_9ROSI</name>
<sequence length="106" mass="12626">MKCLPSRIGSGTRVTWFFPLANGHEWIFGVRQPGFRIKERREHKAWLPCRHESQVEEEAYEEVEEEAPKDEAEIQVVFYFINNRELPFALVFVPVYVCFMITTDFR</sequence>
<proteinExistence type="predicted"/>
<reference evidence="2" key="1">
    <citation type="journal article" date="2023" name="Mol. Ecol. Resour.">
        <title>Chromosome-level genome assembly of a triploid poplar Populus alba 'Berolinensis'.</title>
        <authorList>
            <person name="Chen S."/>
            <person name="Yu Y."/>
            <person name="Wang X."/>
            <person name="Wang S."/>
            <person name="Zhang T."/>
            <person name="Zhou Y."/>
            <person name="He R."/>
            <person name="Meng N."/>
            <person name="Wang Y."/>
            <person name="Liu W."/>
            <person name="Liu Z."/>
            <person name="Liu J."/>
            <person name="Guo Q."/>
            <person name="Huang H."/>
            <person name="Sederoff R.R."/>
            <person name="Wang G."/>
            <person name="Qu G."/>
            <person name="Chen S."/>
        </authorList>
    </citation>
    <scope>NUCLEOTIDE SEQUENCE</scope>
    <source>
        <strain evidence="2">SC-2020</strain>
    </source>
</reference>
<gene>
    <name evidence="2" type="ORF">NC653_025894</name>
</gene>
<keyword evidence="1" id="KW-1133">Transmembrane helix</keyword>
<evidence type="ECO:0000313" key="3">
    <source>
        <dbReference type="Proteomes" id="UP001164929"/>
    </source>
</evidence>
<comment type="caution">
    <text evidence="2">The sequence shown here is derived from an EMBL/GenBank/DDBJ whole genome shotgun (WGS) entry which is preliminary data.</text>
</comment>
<evidence type="ECO:0000256" key="1">
    <source>
        <dbReference type="SAM" id="Phobius"/>
    </source>
</evidence>
<keyword evidence="1" id="KW-0472">Membrane</keyword>
<protein>
    <submittedName>
        <fullName evidence="2">Uncharacterized protein</fullName>
    </submittedName>
</protein>